<accession>A0A6S6TN61</accession>
<feature type="domain" description="DALR anticodon binding" evidence="12">
    <location>
        <begin position="579"/>
        <end position="677"/>
    </location>
</feature>
<comment type="catalytic activity">
    <reaction evidence="10 11">
        <text>tRNA(Gly) + glycine + ATP = glycyl-tRNA(Gly) + AMP + diphosphate</text>
        <dbReference type="Rhea" id="RHEA:16013"/>
        <dbReference type="Rhea" id="RHEA-COMP:9664"/>
        <dbReference type="Rhea" id="RHEA-COMP:9683"/>
        <dbReference type="ChEBI" id="CHEBI:30616"/>
        <dbReference type="ChEBI" id="CHEBI:33019"/>
        <dbReference type="ChEBI" id="CHEBI:57305"/>
        <dbReference type="ChEBI" id="CHEBI:78442"/>
        <dbReference type="ChEBI" id="CHEBI:78522"/>
        <dbReference type="ChEBI" id="CHEBI:456215"/>
        <dbReference type="EC" id="6.1.1.14"/>
    </reaction>
</comment>
<evidence type="ECO:0000256" key="8">
    <source>
        <dbReference type="ARBA" id="ARBA00022917"/>
    </source>
</evidence>
<dbReference type="HAMAP" id="MF_00255">
    <property type="entry name" value="Gly_tRNA_synth_beta"/>
    <property type="match status" value="1"/>
</dbReference>
<gene>
    <name evidence="11" type="primary">glyS</name>
    <name evidence="13" type="ORF">HELGO_WM6338</name>
</gene>
<evidence type="ECO:0000256" key="11">
    <source>
        <dbReference type="HAMAP-Rule" id="MF_00255"/>
    </source>
</evidence>
<dbReference type="EMBL" id="CACVAY010000110">
    <property type="protein sequence ID" value="CAA6822352.1"/>
    <property type="molecule type" value="Genomic_DNA"/>
</dbReference>
<dbReference type="PROSITE" id="PS50861">
    <property type="entry name" value="AA_TRNA_LIGASE_II_GLYAB"/>
    <property type="match status" value="1"/>
</dbReference>
<protein>
    <recommendedName>
        <fullName evidence="11">Glycine--tRNA ligase beta subunit</fullName>
        <ecNumber evidence="11">6.1.1.14</ecNumber>
    </recommendedName>
    <alternativeName>
        <fullName evidence="11">Glycyl-tRNA synthetase beta subunit</fullName>
        <shortName evidence="11">GlyRS</shortName>
    </alternativeName>
</protein>
<sequence length="686" mass="76243">MHKDLLIEIGTEELPPKVLKKLSTAFTQGVVAGLKDQKLSHGDVRSFASPRRLAITIADLATEQDDQVTERKGPATKAAFDADGNPTKAILGFAKSCGVTIDQLGKQTTDKGEWFVFNQTKAGQQTESLLADIITHSLNKLPTPKRMRWGDNDVEFVRPMHWVIVMMDDTVIDMEIMGISSDRISRGHRFHHPEPISIDSVESYESQLLDAYVIADFEKRRDTVSESAHTAAESLGGQVIIDEELLDEVTALVEWPVAVAGGFEEQYLAVPQECLITTMESHQKYFAVVDNNGMLLPHFITTSNIESKNVRAVQEGNERVIRPRFSDAEFFWQQDQLNPLSSRIKATEKILFQKQLGTLFEKTQRVEKLATFVAEQTGANAEDAARAAQLSKCDLMTDMVGEFPKLQGIMGRYYALQDGETENVAWALEEQYNPRYAGDDLPQHEAGLILSLSDKLDTLMGIFAIGQRPSGTKDPFALRRAALGVLRIIIEGGLDLDLKELLHVSAGNFSDSVKANEKVDETFDYIIERLNAYYKDQGISSTVVDAVAKLLPTRPLDFDQRVTAVASFKDMAEAESLAAANKRIGNILKKQDQAVSETVDTDLFKEAAEGELHAALLKQQDIVSPLFEEGNYTDALKSLADLRDPVDTFFDGVMVIDENMALRENRLALLNQLRNTFLKVADLSVL</sequence>
<dbReference type="GO" id="GO:0004814">
    <property type="term" value="F:arginine-tRNA ligase activity"/>
    <property type="evidence" value="ECO:0007669"/>
    <property type="project" value="InterPro"/>
</dbReference>
<dbReference type="GO" id="GO:0006420">
    <property type="term" value="P:arginyl-tRNA aminoacylation"/>
    <property type="evidence" value="ECO:0007669"/>
    <property type="project" value="InterPro"/>
</dbReference>
<dbReference type="InterPro" id="IPR008909">
    <property type="entry name" value="DALR_anticod-bd"/>
</dbReference>
<evidence type="ECO:0000256" key="3">
    <source>
        <dbReference type="ARBA" id="ARBA00011209"/>
    </source>
</evidence>
<comment type="similarity">
    <text evidence="2 11">Belongs to the class-II aminoacyl-tRNA synthetase family.</text>
</comment>
<keyword evidence="6 11" id="KW-0547">Nucleotide-binding</keyword>
<dbReference type="AlphaFoldDB" id="A0A6S6TN61"/>
<name>A0A6S6TN61_9GAMM</name>
<dbReference type="InterPro" id="IPR015944">
    <property type="entry name" value="Gly-tRNA-synth_bsu"/>
</dbReference>
<dbReference type="GO" id="GO:0005524">
    <property type="term" value="F:ATP binding"/>
    <property type="evidence" value="ECO:0007669"/>
    <property type="project" value="UniProtKB-UniRule"/>
</dbReference>
<dbReference type="Gene3D" id="1.10.730.10">
    <property type="entry name" value="Isoleucyl-tRNA Synthetase, Domain 1"/>
    <property type="match status" value="1"/>
</dbReference>
<dbReference type="InterPro" id="IPR006194">
    <property type="entry name" value="Gly-tRNA-synth_heterodimer"/>
</dbReference>
<evidence type="ECO:0000256" key="10">
    <source>
        <dbReference type="ARBA" id="ARBA00047937"/>
    </source>
</evidence>
<evidence type="ECO:0000313" key="13">
    <source>
        <dbReference type="EMBL" id="CAA6822352.1"/>
    </source>
</evidence>
<evidence type="ECO:0000256" key="6">
    <source>
        <dbReference type="ARBA" id="ARBA00022741"/>
    </source>
</evidence>
<evidence type="ECO:0000259" key="12">
    <source>
        <dbReference type="Pfam" id="PF05746"/>
    </source>
</evidence>
<comment type="subunit">
    <text evidence="3 11">Tetramer of two alpha and two beta subunits.</text>
</comment>
<dbReference type="PANTHER" id="PTHR30075">
    <property type="entry name" value="GLYCYL-TRNA SYNTHETASE"/>
    <property type="match status" value="1"/>
</dbReference>
<dbReference type="GO" id="GO:0006426">
    <property type="term" value="P:glycyl-tRNA aminoacylation"/>
    <property type="evidence" value="ECO:0007669"/>
    <property type="project" value="UniProtKB-UniRule"/>
</dbReference>
<proteinExistence type="inferred from homology"/>
<dbReference type="GO" id="GO:0004820">
    <property type="term" value="F:glycine-tRNA ligase activity"/>
    <property type="evidence" value="ECO:0007669"/>
    <property type="project" value="UniProtKB-UniRule"/>
</dbReference>
<evidence type="ECO:0000256" key="2">
    <source>
        <dbReference type="ARBA" id="ARBA00008226"/>
    </source>
</evidence>
<dbReference type="Pfam" id="PF02092">
    <property type="entry name" value="tRNA_synt_2f"/>
    <property type="match status" value="1"/>
</dbReference>
<evidence type="ECO:0000256" key="7">
    <source>
        <dbReference type="ARBA" id="ARBA00022840"/>
    </source>
</evidence>
<dbReference type="GO" id="GO:0005829">
    <property type="term" value="C:cytosol"/>
    <property type="evidence" value="ECO:0007669"/>
    <property type="project" value="TreeGrafter"/>
</dbReference>
<comment type="subcellular location">
    <subcellularLocation>
        <location evidence="1 11">Cytoplasm</location>
    </subcellularLocation>
</comment>
<keyword evidence="9 11" id="KW-0030">Aminoacyl-tRNA synthetase</keyword>
<dbReference type="EC" id="6.1.1.14" evidence="11"/>
<evidence type="ECO:0000256" key="4">
    <source>
        <dbReference type="ARBA" id="ARBA00022490"/>
    </source>
</evidence>
<organism evidence="13">
    <name type="scientific">uncultured Thiotrichaceae bacterium</name>
    <dbReference type="NCBI Taxonomy" id="298394"/>
    <lineage>
        <taxon>Bacteria</taxon>
        <taxon>Pseudomonadati</taxon>
        <taxon>Pseudomonadota</taxon>
        <taxon>Gammaproteobacteria</taxon>
        <taxon>Thiotrichales</taxon>
        <taxon>Thiotrichaceae</taxon>
        <taxon>environmental samples</taxon>
    </lineage>
</organism>
<evidence type="ECO:0000256" key="1">
    <source>
        <dbReference type="ARBA" id="ARBA00004496"/>
    </source>
</evidence>
<keyword evidence="5 11" id="KW-0436">Ligase</keyword>
<dbReference type="NCBIfam" id="TIGR00211">
    <property type="entry name" value="glyS"/>
    <property type="match status" value="1"/>
</dbReference>
<keyword evidence="4 11" id="KW-0963">Cytoplasm</keyword>
<dbReference type="PRINTS" id="PR01045">
    <property type="entry name" value="TRNASYNTHGB"/>
</dbReference>
<dbReference type="Pfam" id="PF05746">
    <property type="entry name" value="DALR_1"/>
    <property type="match status" value="1"/>
</dbReference>
<keyword evidence="8 11" id="KW-0648">Protein biosynthesis</keyword>
<dbReference type="SUPFAM" id="SSF109604">
    <property type="entry name" value="HD-domain/PDEase-like"/>
    <property type="match status" value="1"/>
</dbReference>
<evidence type="ECO:0000256" key="9">
    <source>
        <dbReference type="ARBA" id="ARBA00023146"/>
    </source>
</evidence>
<reference evidence="13" key="1">
    <citation type="submission" date="2020-01" db="EMBL/GenBank/DDBJ databases">
        <authorList>
            <person name="Meier V. D."/>
            <person name="Meier V D."/>
        </authorList>
    </citation>
    <scope>NUCLEOTIDE SEQUENCE</scope>
    <source>
        <strain evidence="13">HLG_WM_MAG_07</strain>
    </source>
</reference>
<evidence type="ECO:0000256" key="5">
    <source>
        <dbReference type="ARBA" id="ARBA00022598"/>
    </source>
</evidence>
<dbReference type="PANTHER" id="PTHR30075:SF2">
    <property type="entry name" value="GLYCINE--TRNA LIGASE, CHLOROPLASTIC_MITOCHONDRIAL 2"/>
    <property type="match status" value="1"/>
</dbReference>
<keyword evidence="7 11" id="KW-0067">ATP-binding</keyword>